<dbReference type="InterPro" id="IPR007460">
    <property type="entry name" value="BrnT_toxin"/>
</dbReference>
<reference evidence="1" key="1">
    <citation type="submission" date="2018-06" db="EMBL/GenBank/DDBJ databases">
        <authorList>
            <person name="Zhirakovskaya E."/>
        </authorList>
    </citation>
    <scope>NUCLEOTIDE SEQUENCE</scope>
</reference>
<name>A0A3B0WX05_9ZZZZ</name>
<protein>
    <recommendedName>
        <fullName evidence="2">COGs COG2929</fullName>
    </recommendedName>
</protein>
<accession>A0A3B0WX05</accession>
<proteinExistence type="predicted"/>
<evidence type="ECO:0000313" key="1">
    <source>
        <dbReference type="EMBL" id="VAW55752.1"/>
    </source>
</evidence>
<dbReference type="Pfam" id="PF04365">
    <property type="entry name" value="BrnT_toxin"/>
    <property type="match status" value="1"/>
</dbReference>
<gene>
    <name evidence="1" type="ORF">MNBD_GAMMA07-1009</name>
</gene>
<dbReference type="AlphaFoldDB" id="A0A3B0WX05"/>
<dbReference type="InterPro" id="IPR038573">
    <property type="entry name" value="BrnT_sf"/>
</dbReference>
<evidence type="ECO:0008006" key="2">
    <source>
        <dbReference type="Google" id="ProtNLM"/>
    </source>
</evidence>
<dbReference type="Gene3D" id="3.10.450.530">
    <property type="entry name" value="Ribonuclease toxin, BrnT, of type II toxin-antitoxin system"/>
    <property type="match status" value="1"/>
</dbReference>
<organism evidence="1">
    <name type="scientific">hydrothermal vent metagenome</name>
    <dbReference type="NCBI Taxonomy" id="652676"/>
    <lineage>
        <taxon>unclassified sequences</taxon>
        <taxon>metagenomes</taxon>
        <taxon>ecological metagenomes</taxon>
    </lineage>
</organism>
<sequence>MNFEWDEDKDKINRSKHKLPLEAGITVFDDPHCIDFQDSRETYDEERYVSIGRDYKTQILYVAYTMKGHYTTRLISVRKATKQECRLYDSQW</sequence>
<dbReference type="EMBL" id="UOFF01000110">
    <property type="protein sequence ID" value="VAW55752.1"/>
    <property type="molecule type" value="Genomic_DNA"/>
</dbReference>